<feature type="compositionally biased region" description="Acidic residues" evidence="7">
    <location>
        <begin position="221"/>
        <end position="239"/>
    </location>
</feature>
<comment type="caution">
    <text evidence="9">The sequence shown here is derived from an EMBL/GenBank/DDBJ whole genome shotgun (WGS) entry which is preliminary data.</text>
</comment>
<evidence type="ECO:0000256" key="2">
    <source>
        <dbReference type="ARBA" id="ARBA00006075"/>
    </source>
</evidence>
<dbReference type="GO" id="GO:0043111">
    <property type="term" value="P:replication fork arrest"/>
    <property type="evidence" value="ECO:0007669"/>
    <property type="project" value="TreeGrafter"/>
</dbReference>
<evidence type="ECO:0000256" key="1">
    <source>
        <dbReference type="ARBA" id="ARBA00004123"/>
    </source>
</evidence>
<keyword evidence="10" id="KW-1185">Reference proteome</keyword>
<feature type="domain" description="Chromosome segregation in meiosis protein 3" evidence="8">
    <location>
        <begin position="10"/>
        <end position="91"/>
    </location>
</feature>
<accession>A0A2P6VMJ5</accession>
<feature type="compositionally biased region" description="Gly residues" evidence="7">
    <location>
        <begin position="114"/>
        <end position="127"/>
    </location>
</feature>
<feature type="region of interest" description="Disordered" evidence="7">
    <location>
        <begin position="105"/>
        <end position="131"/>
    </location>
</feature>
<keyword evidence="3 6" id="KW-0227">DNA damage</keyword>
<organism evidence="9 10">
    <name type="scientific">Micractinium conductrix</name>
    <dbReference type="NCBI Taxonomy" id="554055"/>
    <lineage>
        <taxon>Eukaryota</taxon>
        <taxon>Viridiplantae</taxon>
        <taxon>Chlorophyta</taxon>
        <taxon>core chlorophytes</taxon>
        <taxon>Trebouxiophyceae</taxon>
        <taxon>Chlorellales</taxon>
        <taxon>Chlorellaceae</taxon>
        <taxon>Chlorella clade</taxon>
        <taxon>Micractinium</taxon>
    </lineage>
</organism>
<dbReference type="GO" id="GO:0003677">
    <property type="term" value="F:DNA binding"/>
    <property type="evidence" value="ECO:0007669"/>
    <property type="project" value="TreeGrafter"/>
</dbReference>
<feature type="compositionally biased region" description="Pro residues" evidence="7">
    <location>
        <begin position="242"/>
        <end position="255"/>
    </location>
</feature>
<protein>
    <submittedName>
        <fullName evidence="9">TIMELESS-interacting</fullName>
    </submittedName>
</protein>
<feature type="region of interest" description="Disordered" evidence="7">
    <location>
        <begin position="195"/>
        <end position="432"/>
    </location>
</feature>
<keyword evidence="4 6" id="KW-0539">Nucleus</keyword>
<comment type="similarity">
    <text evidence="2 6">Belongs to the CSM3 family.</text>
</comment>
<dbReference type="InterPro" id="IPR040038">
    <property type="entry name" value="TIPIN/Csm3/Swi3"/>
</dbReference>
<dbReference type="EMBL" id="LHPF02000002">
    <property type="protein sequence ID" value="PSC75314.1"/>
    <property type="molecule type" value="Genomic_DNA"/>
</dbReference>
<gene>
    <name evidence="9" type="ORF">C2E20_1131</name>
</gene>
<dbReference type="Pfam" id="PF07962">
    <property type="entry name" value="Swi3"/>
    <property type="match status" value="1"/>
</dbReference>
<feature type="compositionally biased region" description="Acidic residues" evidence="7">
    <location>
        <begin position="303"/>
        <end position="321"/>
    </location>
</feature>
<dbReference type="PANTHER" id="PTHR13220:SF11">
    <property type="entry name" value="TIMELESS-INTERACTING PROTEIN"/>
    <property type="match status" value="1"/>
</dbReference>
<comment type="subcellular location">
    <subcellularLocation>
        <location evidence="1 6">Nucleus</location>
    </subcellularLocation>
</comment>
<evidence type="ECO:0000256" key="5">
    <source>
        <dbReference type="ARBA" id="ARBA00023306"/>
    </source>
</evidence>
<evidence type="ECO:0000259" key="8">
    <source>
        <dbReference type="Pfam" id="PF07962"/>
    </source>
</evidence>
<dbReference type="GO" id="GO:0006974">
    <property type="term" value="P:DNA damage response"/>
    <property type="evidence" value="ECO:0007669"/>
    <property type="project" value="UniProtKB-KW"/>
</dbReference>
<evidence type="ECO:0000256" key="7">
    <source>
        <dbReference type="SAM" id="MobiDB-lite"/>
    </source>
</evidence>
<feature type="compositionally biased region" description="Polar residues" evidence="7">
    <location>
        <begin position="421"/>
        <end position="432"/>
    </location>
</feature>
<evidence type="ECO:0000313" key="9">
    <source>
        <dbReference type="EMBL" id="PSC75314.1"/>
    </source>
</evidence>
<dbReference type="AlphaFoldDB" id="A0A2P6VMJ5"/>
<dbReference type="STRING" id="554055.A0A2P6VMJ5"/>
<feature type="compositionally biased region" description="Low complexity" evidence="7">
    <location>
        <begin position="322"/>
        <end position="353"/>
    </location>
</feature>
<reference evidence="9 10" key="1">
    <citation type="journal article" date="2018" name="Plant J.">
        <title>Genome sequences of Chlorella sorokiniana UTEX 1602 and Micractinium conductrix SAG 241.80: implications to maltose excretion by a green alga.</title>
        <authorList>
            <person name="Arriola M.B."/>
            <person name="Velmurugan N."/>
            <person name="Zhang Y."/>
            <person name="Plunkett M.H."/>
            <person name="Hondzo H."/>
            <person name="Barney B.M."/>
        </authorList>
    </citation>
    <scope>NUCLEOTIDE SEQUENCE [LARGE SCALE GENOMIC DNA]</scope>
    <source>
        <strain evidence="9 10">SAG 241.80</strain>
    </source>
</reference>
<comment type="function">
    <text evidence="6">Plays an important role in the control of DNA replication and the maintenance of replication fork stability.</text>
</comment>
<name>A0A2P6VMJ5_9CHLO</name>
<evidence type="ECO:0000256" key="3">
    <source>
        <dbReference type="ARBA" id="ARBA00022763"/>
    </source>
</evidence>
<dbReference type="OrthoDB" id="437078at2759"/>
<feature type="compositionally biased region" description="Low complexity" evidence="7">
    <location>
        <begin position="205"/>
        <end position="220"/>
    </location>
</feature>
<dbReference type="Proteomes" id="UP000239649">
    <property type="component" value="Unassembled WGS sequence"/>
</dbReference>
<dbReference type="PANTHER" id="PTHR13220">
    <property type="entry name" value="TIMELESS INTERACTING-RELATED"/>
    <property type="match status" value="1"/>
</dbReference>
<dbReference type="GO" id="GO:0031297">
    <property type="term" value="P:replication fork processing"/>
    <property type="evidence" value="ECO:0007669"/>
    <property type="project" value="UniProtKB-UniRule"/>
</dbReference>
<evidence type="ECO:0000256" key="4">
    <source>
        <dbReference type="ARBA" id="ARBA00023242"/>
    </source>
</evidence>
<dbReference type="InterPro" id="IPR012923">
    <property type="entry name" value="Csm3"/>
</dbReference>
<dbReference type="GO" id="GO:0000076">
    <property type="term" value="P:DNA replication checkpoint signaling"/>
    <property type="evidence" value="ECO:0007669"/>
    <property type="project" value="UniProtKB-UniRule"/>
</dbReference>
<dbReference type="GO" id="GO:0031298">
    <property type="term" value="C:replication fork protection complex"/>
    <property type="evidence" value="ECO:0007669"/>
    <property type="project" value="TreeGrafter"/>
</dbReference>
<evidence type="ECO:0000313" key="10">
    <source>
        <dbReference type="Proteomes" id="UP000239649"/>
    </source>
</evidence>
<sequence>MRKEKRKRPKLTLELLQGSKGLPDVLVNFPRAFRRQFRGRGHEASDLRRLLEMYKRWQDRLFPHCDFDTFITQLERLSGTMVVRNHMNDQRVRLLKEVQDIADPPHVQLDEGGEAGGAAGAPAGGAAGAAAAAFDGDDELELLEEPLDEDHPELDDELLGLLEEPTEAAPARAPAPAAAAVDDDDELMELLEEEEEAFAEPPPAQQQQQPAAAAAGAAEAAAEDDDDELMELLEEEEEALAGPPPAAAAPAPSAPAPSVAAMDAEEERQLAALTEPSQSERPSQGGAAAAAGGGGGSGGTSRDEDDELLALLEDEEEEEAGEQGAAQAAALPEAPAASQLLAAETQAQAAVGGTAPGSEPQGADTGSQGQPGGPSQQLGAATQVDEPAASELAAFEPSPLLGAETEQQLPAGLPGSFVPETEQQADGFTQEL</sequence>
<evidence type="ECO:0000256" key="6">
    <source>
        <dbReference type="RuleBase" id="RU366049"/>
    </source>
</evidence>
<keyword evidence="5 6" id="KW-0131">Cell cycle</keyword>
<proteinExistence type="inferred from homology"/>